<feature type="compositionally biased region" description="Polar residues" evidence="1">
    <location>
        <begin position="514"/>
        <end position="526"/>
    </location>
</feature>
<dbReference type="Gene3D" id="2.40.50.960">
    <property type="match status" value="1"/>
</dbReference>
<feature type="compositionally biased region" description="Polar residues" evidence="1">
    <location>
        <begin position="956"/>
        <end position="978"/>
    </location>
</feature>
<organism evidence="2 3">
    <name type="scientific">Lentinus tigrinus ALCF2SS1-6</name>
    <dbReference type="NCBI Taxonomy" id="1328759"/>
    <lineage>
        <taxon>Eukaryota</taxon>
        <taxon>Fungi</taxon>
        <taxon>Dikarya</taxon>
        <taxon>Basidiomycota</taxon>
        <taxon>Agaricomycotina</taxon>
        <taxon>Agaricomycetes</taxon>
        <taxon>Polyporales</taxon>
        <taxon>Polyporaceae</taxon>
        <taxon>Lentinus</taxon>
    </lineage>
</organism>
<feature type="compositionally biased region" description="Low complexity" evidence="1">
    <location>
        <begin position="527"/>
        <end position="550"/>
    </location>
</feature>
<feature type="compositionally biased region" description="Polar residues" evidence="1">
    <location>
        <begin position="595"/>
        <end position="615"/>
    </location>
</feature>
<feature type="region of interest" description="Disordered" evidence="1">
    <location>
        <begin position="211"/>
        <end position="235"/>
    </location>
</feature>
<protein>
    <recommendedName>
        <fullName evidence="4">Telomere replication protein EST3</fullName>
    </recommendedName>
</protein>
<dbReference type="OrthoDB" id="3144405at2759"/>
<feature type="region of interest" description="Disordered" evidence="1">
    <location>
        <begin position="278"/>
        <end position="1116"/>
    </location>
</feature>
<evidence type="ECO:0008006" key="4">
    <source>
        <dbReference type="Google" id="ProtNLM"/>
    </source>
</evidence>
<feature type="compositionally biased region" description="Polar residues" evidence="1">
    <location>
        <begin position="424"/>
        <end position="445"/>
    </location>
</feature>
<feature type="compositionally biased region" description="Polar residues" evidence="1">
    <location>
        <begin position="659"/>
        <end position="672"/>
    </location>
</feature>
<feature type="compositionally biased region" description="Basic residues" evidence="1">
    <location>
        <begin position="732"/>
        <end position="743"/>
    </location>
</feature>
<evidence type="ECO:0000313" key="3">
    <source>
        <dbReference type="Proteomes" id="UP000313359"/>
    </source>
</evidence>
<feature type="compositionally biased region" description="Low complexity" evidence="1">
    <location>
        <begin position="687"/>
        <end position="699"/>
    </location>
</feature>
<proteinExistence type="predicted"/>
<sequence length="1162" mass="124847">MSATISGPWILDFLISVAEEYGGNLSAAPPKKKAAKAQLVKFLTFPDPGDTAPCNIWVQISDKKHIIHARLSQDAVARYLQHPLYAGKLITSHKSALVSLQRVRVAFGRVPSGESKGMSKDATLFLHVDEFELKGSFGEAMWDSPVDIASDKNIRDWIHGLRQDGGASNILKQRKEQAGSNAELTKRMRTTAAESHVQTTMDDMNVKVRVARKSGPPKPRISPCASGTELERPTVSKEALRKASWKRFHARMANYFYPPDEVLEHLFTLCGERLPRSAVHRGSPRRQDSLSHAGSRSPCGGTRLSSSSSPSKSAVSKPRASPIRTPQSSPSRSPSQWSPSVRGSPGRSIKGSSDTEEEPEDAVYGADTDNDDVPDEHVVPNTSSTKLGTQSPKSPKTTVDHNSPSLSMPPPPAQPLPRPPTSSVPYATSSPQPPVCSQRQPSATAERTESLPPSSLPVPVSSLRVPPSPASSPQYPTSTPAWSTSGVRRVPPPQVGTLLRDPDASGEGRVLVENSDTASPGSQRVLSQSQSQSQNEGSQEQGQSQSSQSQRPSKLRNEVGPAQTQAEEDPRKSERPESSNAPESPAAPELEEGSQESAKSRQSLSYKGDSQSQDKSGPAEHAPDAQIEVTTEAEEREAPIAVDGFDEASNIDAEHIQDSAPQPEQIKSSPRSSPMHVDPQPPDALHAAAPTWAAIRATTSPEDEGDSEGDVDELLSDPLAFEQEAPAPPRQTRGRKAKYHAPAKGKERLDSDDERTAAMVERYAKQTNQAAPRPKRSGARESSPAKRPRQSTPAVEEQPQNRTLKRRRKERGNGEQAGPSLPPEADVFTSEGSFREEPPKPSSSKTDVPKQRERAPPASTRPEERHTASADTARRLDGIRPKSPAHDPAIWGAPTFLRKGAAEPDKAAPSRKRAAGASLSGEAEEPAVKKRKTSSAAVPVSRTDAPSKAVHDPSMSMPTSLTTQLHSSKSPAGPTSTLRRPPPPQESVSYSYTDSKGRKHVDLRAVTSRSSSRASREGSKGPRAAQVSHDNVPASTSSKGKAPMRSVKREEVDTLCPSQPFANLSGAKDVSSRNAAQLPPSRSRHVPPPPPGTAVSNSSLRGPRHGQTDATRPLLDEYRTSLQQTRTAGGPPLLGWDDLLEILLETGRARTEARQGASSHGA</sequence>
<feature type="compositionally biased region" description="Polar residues" evidence="1">
    <location>
        <begin position="474"/>
        <end position="486"/>
    </location>
</feature>
<dbReference type="Proteomes" id="UP000313359">
    <property type="component" value="Unassembled WGS sequence"/>
</dbReference>
<feature type="compositionally biased region" description="Low complexity" evidence="1">
    <location>
        <begin position="450"/>
        <end position="465"/>
    </location>
</feature>
<feature type="compositionally biased region" description="Polar residues" evidence="1">
    <location>
        <begin position="790"/>
        <end position="802"/>
    </location>
</feature>
<feature type="compositionally biased region" description="Low complexity" evidence="1">
    <location>
        <begin position="578"/>
        <end position="588"/>
    </location>
</feature>
<accession>A0A5C2S2B7</accession>
<keyword evidence="3" id="KW-1185">Reference proteome</keyword>
<name>A0A5C2S2B7_9APHY</name>
<dbReference type="EMBL" id="ML122280">
    <property type="protein sequence ID" value="RPD57630.1"/>
    <property type="molecule type" value="Genomic_DNA"/>
</dbReference>
<evidence type="ECO:0000256" key="1">
    <source>
        <dbReference type="SAM" id="MobiDB-lite"/>
    </source>
</evidence>
<dbReference type="AlphaFoldDB" id="A0A5C2S2B7"/>
<feature type="compositionally biased region" description="Acidic residues" evidence="1">
    <location>
        <begin position="701"/>
        <end position="715"/>
    </location>
</feature>
<evidence type="ECO:0000313" key="2">
    <source>
        <dbReference type="EMBL" id="RPD57630.1"/>
    </source>
</evidence>
<feature type="compositionally biased region" description="Polar residues" evidence="1">
    <location>
        <begin position="380"/>
        <end position="402"/>
    </location>
</feature>
<feature type="compositionally biased region" description="Basic and acidic residues" evidence="1">
    <location>
        <begin position="568"/>
        <end position="577"/>
    </location>
</feature>
<gene>
    <name evidence="2" type="ORF">L227DRAFT_577918</name>
</gene>
<feature type="compositionally biased region" description="Pro residues" evidence="1">
    <location>
        <begin position="407"/>
        <end position="422"/>
    </location>
</feature>
<feature type="compositionally biased region" description="Basic and acidic residues" evidence="1">
    <location>
        <begin position="847"/>
        <end position="880"/>
    </location>
</feature>
<feature type="compositionally biased region" description="Low complexity" evidence="1">
    <location>
        <begin position="305"/>
        <end position="340"/>
    </location>
</feature>
<reference evidence="2" key="1">
    <citation type="journal article" date="2018" name="Genome Biol. Evol.">
        <title>Genomics and development of Lentinus tigrinus, a white-rot wood-decaying mushroom with dimorphic fruiting bodies.</title>
        <authorList>
            <person name="Wu B."/>
            <person name="Xu Z."/>
            <person name="Knudson A."/>
            <person name="Carlson A."/>
            <person name="Chen N."/>
            <person name="Kovaka S."/>
            <person name="LaButti K."/>
            <person name="Lipzen A."/>
            <person name="Pennachio C."/>
            <person name="Riley R."/>
            <person name="Schakwitz W."/>
            <person name="Umezawa K."/>
            <person name="Ohm R.A."/>
            <person name="Grigoriev I.V."/>
            <person name="Nagy L.G."/>
            <person name="Gibbons J."/>
            <person name="Hibbett D."/>
        </authorList>
    </citation>
    <scope>NUCLEOTIDE SEQUENCE [LARGE SCALE GENOMIC DNA]</scope>
    <source>
        <strain evidence="2">ALCF2SS1-6</strain>
    </source>
</reference>